<feature type="signal peptide" evidence="1">
    <location>
        <begin position="1"/>
        <end position="22"/>
    </location>
</feature>
<evidence type="ECO:0000256" key="1">
    <source>
        <dbReference type="SAM" id="SignalP"/>
    </source>
</evidence>
<organism evidence="2">
    <name type="scientific">Amblyomma americanum</name>
    <name type="common">Lone star tick</name>
    <dbReference type="NCBI Taxonomy" id="6943"/>
    <lineage>
        <taxon>Eukaryota</taxon>
        <taxon>Metazoa</taxon>
        <taxon>Ecdysozoa</taxon>
        <taxon>Arthropoda</taxon>
        <taxon>Chelicerata</taxon>
        <taxon>Arachnida</taxon>
        <taxon>Acari</taxon>
        <taxon>Parasitiformes</taxon>
        <taxon>Ixodida</taxon>
        <taxon>Ixodoidea</taxon>
        <taxon>Ixodidae</taxon>
        <taxon>Amblyomminae</taxon>
        <taxon>Amblyomma</taxon>
    </lineage>
</organism>
<accession>A0A0C9SCQ9</accession>
<keyword evidence="1" id="KW-0732">Signal</keyword>
<dbReference type="AlphaFoldDB" id="A0A0C9SCQ9"/>
<proteinExistence type="evidence at transcript level"/>
<name>A0A0C9SCQ9_AMBAM</name>
<dbReference type="EMBL" id="GBZX01001183">
    <property type="protein sequence ID" value="JAG91557.1"/>
    <property type="molecule type" value="mRNA"/>
</dbReference>
<evidence type="ECO:0000313" key="2">
    <source>
        <dbReference type="EMBL" id="JAG91557.1"/>
    </source>
</evidence>
<reference evidence="2" key="1">
    <citation type="journal article" date="2015" name="PLoS ONE">
        <title>An Insight into the Sialome of the Lone Star Tick, Amblyomma americanum, with a Glimpse on Its Time Dependent Gene Expression.</title>
        <authorList>
            <person name="Karim S."/>
            <person name="Ribeiro J.M."/>
        </authorList>
    </citation>
    <scope>NUCLEOTIDE SEQUENCE</scope>
    <source>
        <tissue evidence="2">Salivary gland</tissue>
    </source>
</reference>
<sequence>MNIVGIVAIACISLALIYPVKGCSSDCCKSCKPPRCMREGGNGRTFAYFPKDGVCKKYSSERGCPGRFYGTEPDCNKCCKSKLRG</sequence>
<protein>
    <submittedName>
        <fullName evidence="2">Putative secreted protein</fullName>
    </submittedName>
</protein>
<feature type="chain" id="PRO_5002203007" evidence="1">
    <location>
        <begin position="23"/>
        <end position="85"/>
    </location>
</feature>